<name>A0A2M7SAH2_9BACT</name>
<keyword evidence="10" id="KW-0489">Methyltransferase</keyword>
<protein>
    <recommendedName>
        <fullName evidence="5">Arsenite methyltransferase</fullName>
        <ecNumber evidence="4">2.1.1.137</ecNumber>
    </recommendedName>
</protein>
<proteinExistence type="inferred from homology"/>
<comment type="catalytic activity">
    <reaction evidence="8">
        <text>arsenic triglutathione + 3 [thioredoxin]-dithiol + 3 S-adenosyl-L-methionine = trimethylarsine + 3 [thioredoxin]-disulfide + 3 glutathione + 3 S-adenosyl-L-homocysteine + 3 H(+)</text>
        <dbReference type="Rhea" id="RHEA:69432"/>
        <dbReference type="Rhea" id="RHEA-COMP:10698"/>
        <dbReference type="Rhea" id="RHEA-COMP:10700"/>
        <dbReference type="ChEBI" id="CHEBI:15378"/>
        <dbReference type="ChEBI" id="CHEBI:27130"/>
        <dbReference type="ChEBI" id="CHEBI:29950"/>
        <dbReference type="ChEBI" id="CHEBI:50058"/>
        <dbReference type="ChEBI" id="CHEBI:57856"/>
        <dbReference type="ChEBI" id="CHEBI:57925"/>
        <dbReference type="ChEBI" id="CHEBI:59789"/>
        <dbReference type="ChEBI" id="CHEBI:183640"/>
        <dbReference type="EC" id="2.1.1.137"/>
    </reaction>
</comment>
<dbReference type="GO" id="GO:0032259">
    <property type="term" value="P:methylation"/>
    <property type="evidence" value="ECO:0007669"/>
    <property type="project" value="UniProtKB-KW"/>
</dbReference>
<evidence type="ECO:0000256" key="5">
    <source>
        <dbReference type="ARBA" id="ARBA00034545"/>
    </source>
</evidence>
<dbReference type="Proteomes" id="UP000229307">
    <property type="component" value="Unassembled WGS sequence"/>
</dbReference>
<gene>
    <name evidence="10" type="ORF">COY52_06910</name>
</gene>
<dbReference type="Gene3D" id="3.40.50.150">
    <property type="entry name" value="Vaccinia Virus protein VP39"/>
    <property type="match status" value="1"/>
</dbReference>
<sequence length="280" mass="29705">MKEEKIKKVIREGYGRIAKGKSTCCGPKKSCCEGGSIAEIVSKNIGYTDEELGSVPEGANLGLGCGNPTALASLKEGETVVDLGSGAGLDCFLAADKVGAKDRVIGIDMTPEMVKKARENAGKGRYANVEFRLGEIEKLPVDSNSVDVIISNCVINLSPDKLKVFAEAFRVLKPGGRLMVSDIVLLKELPDLIKKSVAAYVGCLAGAMMKEDYIEAVRGAGFKEVKISGEAAFPVEDIISDPVAQAIIKTIRMPEEKIKEFASSVVSIKISAIKGTGSFK</sequence>
<evidence type="ECO:0000259" key="9">
    <source>
        <dbReference type="Pfam" id="PF13847"/>
    </source>
</evidence>
<keyword evidence="2" id="KW-0949">S-adenosyl-L-methionine</keyword>
<dbReference type="EMBL" id="PFMR01000183">
    <property type="protein sequence ID" value="PIZ16492.1"/>
    <property type="molecule type" value="Genomic_DNA"/>
</dbReference>
<comment type="caution">
    <text evidence="10">The sequence shown here is derived from an EMBL/GenBank/DDBJ whole genome shotgun (WGS) entry which is preliminary data.</text>
</comment>
<dbReference type="NCBIfam" id="NF008823">
    <property type="entry name" value="PRK11873.1"/>
    <property type="match status" value="1"/>
</dbReference>
<evidence type="ECO:0000256" key="6">
    <source>
        <dbReference type="ARBA" id="ARBA00047941"/>
    </source>
</evidence>
<dbReference type="CDD" id="cd02440">
    <property type="entry name" value="AdoMet_MTases"/>
    <property type="match status" value="1"/>
</dbReference>
<evidence type="ECO:0000256" key="7">
    <source>
        <dbReference type="ARBA" id="ARBA00047943"/>
    </source>
</evidence>
<comment type="catalytic activity">
    <reaction evidence="7">
        <text>arsenic triglutathione + 2 [thioredoxin]-dithiol + 2 S-adenosyl-L-methionine + H2O = dimethylarsinous acid + 2 [thioredoxin]-disulfide + 3 glutathione + 2 S-adenosyl-L-homocysteine + 2 H(+)</text>
        <dbReference type="Rhea" id="RHEA:69464"/>
        <dbReference type="Rhea" id="RHEA-COMP:10698"/>
        <dbReference type="Rhea" id="RHEA-COMP:10700"/>
        <dbReference type="ChEBI" id="CHEBI:15377"/>
        <dbReference type="ChEBI" id="CHEBI:15378"/>
        <dbReference type="ChEBI" id="CHEBI:23808"/>
        <dbReference type="ChEBI" id="CHEBI:29950"/>
        <dbReference type="ChEBI" id="CHEBI:50058"/>
        <dbReference type="ChEBI" id="CHEBI:57856"/>
        <dbReference type="ChEBI" id="CHEBI:57925"/>
        <dbReference type="ChEBI" id="CHEBI:59789"/>
        <dbReference type="ChEBI" id="CHEBI:183640"/>
        <dbReference type="EC" id="2.1.1.137"/>
    </reaction>
</comment>
<dbReference type="SUPFAM" id="SSF53335">
    <property type="entry name" value="S-adenosyl-L-methionine-dependent methyltransferases"/>
    <property type="match status" value="1"/>
</dbReference>
<evidence type="ECO:0000256" key="1">
    <source>
        <dbReference type="ARBA" id="ARBA00022679"/>
    </source>
</evidence>
<evidence type="ECO:0000256" key="4">
    <source>
        <dbReference type="ARBA" id="ARBA00034521"/>
    </source>
</evidence>
<dbReference type="InterPro" id="IPR026669">
    <property type="entry name" value="Arsenite_MeTrfase-like"/>
</dbReference>
<dbReference type="EC" id="2.1.1.137" evidence="4"/>
<dbReference type="GO" id="GO:0030791">
    <property type="term" value="F:arsenite methyltransferase activity"/>
    <property type="evidence" value="ECO:0007669"/>
    <property type="project" value="UniProtKB-EC"/>
</dbReference>
<organism evidence="10 11">
    <name type="scientific">Candidatus Desantisbacteria bacterium CG_4_10_14_0_8_um_filter_48_22</name>
    <dbReference type="NCBI Taxonomy" id="1974543"/>
    <lineage>
        <taxon>Bacteria</taxon>
        <taxon>Candidatus Desantisiibacteriota</taxon>
    </lineage>
</organism>
<evidence type="ECO:0000313" key="11">
    <source>
        <dbReference type="Proteomes" id="UP000229307"/>
    </source>
</evidence>
<dbReference type="InterPro" id="IPR025714">
    <property type="entry name" value="Methyltranfer_dom"/>
</dbReference>
<dbReference type="AlphaFoldDB" id="A0A2M7SAH2"/>
<evidence type="ECO:0000256" key="3">
    <source>
        <dbReference type="ARBA" id="ARBA00034487"/>
    </source>
</evidence>
<evidence type="ECO:0000256" key="8">
    <source>
        <dbReference type="ARBA" id="ARBA00048428"/>
    </source>
</evidence>
<dbReference type="Pfam" id="PF13847">
    <property type="entry name" value="Methyltransf_31"/>
    <property type="match status" value="1"/>
</dbReference>
<keyword evidence="1 10" id="KW-0808">Transferase</keyword>
<comment type="catalytic activity">
    <reaction evidence="6">
        <text>arsenic triglutathione + [thioredoxin]-dithiol + S-adenosyl-L-methionine + 2 H2O = methylarsonous acid + [thioredoxin]-disulfide + 3 glutathione + S-adenosyl-L-homocysteine + H(+)</text>
        <dbReference type="Rhea" id="RHEA:69460"/>
        <dbReference type="Rhea" id="RHEA-COMP:10698"/>
        <dbReference type="Rhea" id="RHEA-COMP:10700"/>
        <dbReference type="ChEBI" id="CHEBI:15377"/>
        <dbReference type="ChEBI" id="CHEBI:15378"/>
        <dbReference type="ChEBI" id="CHEBI:17826"/>
        <dbReference type="ChEBI" id="CHEBI:29950"/>
        <dbReference type="ChEBI" id="CHEBI:50058"/>
        <dbReference type="ChEBI" id="CHEBI:57856"/>
        <dbReference type="ChEBI" id="CHEBI:57925"/>
        <dbReference type="ChEBI" id="CHEBI:59789"/>
        <dbReference type="ChEBI" id="CHEBI:183640"/>
        <dbReference type="EC" id="2.1.1.137"/>
    </reaction>
</comment>
<evidence type="ECO:0000256" key="2">
    <source>
        <dbReference type="ARBA" id="ARBA00022691"/>
    </source>
</evidence>
<dbReference type="PANTHER" id="PTHR43675:SF8">
    <property type="entry name" value="ARSENITE METHYLTRANSFERASE"/>
    <property type="match status" value="1"/>
</dbReference>
<reference evidence="11" key="1">
    <citation type="submission" date="2017-09" db="EMBL/GenBank/DDBJ databases">
        <title>Depth-based differentiation of microbial function through sediment-hosted aquifers and enrichment of novel symbionts in the deep terrestrial subsurface.</title>
        <authorList>
            <person name="Probst A.J."/>
            <person name="Ladd B."/>
            <person name="Jarett J.K."/>
            <person name="Geller-Mcgrath D.E."/>
            <person name="Sieber C.M.K."/>
            <person name="Emerson J.B."/>
            <person name="Anantharaman K."/>
            <person name="Thomas B.C."/>
            <person name="Malmstrom R."/>
            <person name="Stieglmeier M."/>
            <person name="Klingl A."/>
            <person name="Woyke T."/>
            <person name="Ryan C.M."/>
            <person name="Banfield J.F."/>
        </authorList>
    </citation>
    <scope>NUCLEOTIDE SEQUENCE [LARGE SCALE GENOMIC DNA]</scope>
</reference>
<evidence type="ECO:0000313" key="10">
    <source>
        <dbReference type="EMBL" id="PIZ16492.1"/>
    </source>
</evidence>
<accession>A0A2M7SAH2</accession>
<dbReference type="InterPro" id="IPR029063">
    <property type="entry name" value="SAM-dependent_MTases_sf"/>
</dbReference>
<dbReference type="PANTHER" id="PTHR43675">
    <property type="entry name" value="ARSENITE METHYLTRANSFERASE"/>
    <property type="match status" value="1"/>
</dbReference>
<feature type="domain" description="Methyltransferase" evidence="9">
    <location>
        <begin position="75"/>
        <end position="215"/>
    </location>
</feature>
<comment type="similarity">
    <text evidence="3">Belongs to the methyltransferase superfamily. Arsenite methyltransferase family.</text>
</comment>